<organism evidence="5 6">
    <name type="scientific">Actinomadura barringtoniae</name>
    <dbReference type="NCBI Taxonomy" id="1427535"/>
    <lineage>
        <taxon>Bacteria</taxon>
        <taxon>Bacillati</taxon>
        <taxon>Actinomycetota</taxon>
        <taxon>Actinomycetes</taxon>
        <taxon>Streptosporangiales</taxon>
        <taxon>Thermomonosporaceae</taxon>
        <taxon>Actinomadura</taxon>
    </lineage>
</organism>
<protein>
    <submittedName>
        <fullName evidence="5">TetR/AcrR family transcriptional regulator</fullName>
    </submittedName>
</protein>
<dbReference type="GO" id="GO:0000976">
    <property type="term" value="F:transcription cis-regulatory region binding"/>
    <property type="evidence" value="ECO:0007669"/>
    <property type="project" value="TreeGrafter"/>
</dbReference>
<evidence type="ECO:0000313" key="6">
    <source>
        <dbReference type="Proteomes" id="UP000669179"/>
    </source>
</evidence>
<evidence type="ECO:0000259" key="4">
    <source>
        <dbReference type="PROSITE" id="PS50977"/>
    </source>
</evidence>
<sequence>MQPGDTGEVLEQVESPESHESGERRKRNREATRQRLLEAARALFGEHGYDHVSVRMIAATADANVALVNRYFGSKAELFGEVLAGESSLETVITGEPEGLARRLAEHYVRQVHRGPSSPIFRMLDRSVGNPEIRPILTQHLESVVVKALVDRLEGPNPRARALLAATVIMGTNPVRRLLGLQDLKEIDSDALTERLTTIFETALAPID</sequence>
<feature type="DNA-binding region" description="H-T-H motif" evidence="2">
    <location>
        <begin position="53"/>
        <end position="72"/>
    </location>
</feature>
<dbReference type="InterPro" id="IPR036271">
    <property type="entry name" value="Tet_transcr_reg_TetR-rel_C_sf"/>
</dbReference>
<evidence type="ECO:0000256" key="1">
    <source>
        <dbReference type="ARBA" id="ARBA00023125"/>
    </source>
</evidence>
<dbReference type="InterPro" id="IPR041678">
    <property type="entry name" value="TetR_C_16"/>
</dbReference>
<dbReference type="PROSITE" id="PS01081">
    <property type="entry name" value="HTH_TETR_1"/>
    <property type="match status" value="1"/>
</dbReference>
<dbReference type="SUPFAM" id="SSF46689">
    <property type="entry name" value="Homeodomain-like"/>
    <property type="match status" value="1"/>
</dbReference>
<dbReference type="GO" id="GO:0003700">
    <property type="term" value="F:DNA-binding transcription factor activity"/>
    <property type="evidence" value="ECO:0007669"/>
    <property type="project" value="TreeGrafter"/>
</dbReference>
<dbReference type="PANTHER" id="PTHR30055:SF235">
    <property type="entry name" value="TRANSCRIPTIONAL REGULATORY PROTEIN"/>
    <property type="match status" value="1"/>
</dbReference>
<dbReference type="InterPro" id="IPR023772">
    <property type="entry name" value="DNA-bd_HTH_TetR-type_CS"/>
</dbReference>
<keyword evidence="1 2" id="KW-0238">DNA-binding</keyword>
<evidence type="ECO:0000313" key="5">
    <source>
        <dbReference type="EMBL" id="MBO2451391.1"/>
    </source>
</evidence>
<reference evidence="5" key="1">
    <citation type="submission" date="2021-03" db="EMBL/GenBank/DDBJ databases">
        <authorList>
            <person name="Kanchanasin P."/>
            <person name="Saeng-In P."/>
            <person name="Phongsopitanun W."/>
            <person name="Yuki M."/>
            <person name="Kudo T."/>
            <person name="Ohkuma M."/>
            <person name="Tanasupawat S."/>
        </authorList>
    </citation>
    <scope>NUCLEOTIDE SEQUENCE</scope>
    <source>
        <strain evidence="5">GKU 128</strain>
    </source>
</reference>
<dbReference type="InterPro" id="IPR050109">
    <property type="entry name" value="HTH-type_TetR-like_transc_reg"/>
</dbReference>
<dbReference type="PANTHER" id="PTHR30055">
    <property type="entry name" value="HTH-TYPE TRANSCRIPTIONAL REGULATOR RUTR"/>
    <property type="match status" value="1"/>
</dbReference>
<dbReference type="EMBL" id="JAGEOJ010000013">
    <property type="protein sequence ID" value="MBO2451391.1"/>
    <property type="molecule type" value="Genomic_DNA"/>
</dbReference>
<keyword evidence="6" id="KW-1185">Reference proteome</keyword>
<dbReference type="PRINTS" id="PR00455">
    <property type="entry name" value="HTHTETR"/>
</dbReference>
<gene>
    <name evidence="5" type="ORF">J4573_30175</name>
</gene>
<accession>A0A939PEY8</accession>
<dbReference type="Pfam" id="PF00440">
    <property type="entry name" value="TetR_N"/>
    <property type="match status" value="1"/>
</dbReference>
<dbReference type="Gene3D" id="1.10.357.10">
    <property type="entry name" value="Tetracycline Repressor, domain 2"/>
    <property type="match status" value="1"/>
</dbReference>
<evidence type="ECO:0000256" key="3">
    <source>
        <dbReference type="SAM" id="MobiDB-lite"/>
    </source>
</evidence>
<dbReference type="PROSITE" id="PS50977">
    <property type="entry name" value="HTH_TETR_2"/>
    <property type="match status" value="1"/>
</dbReference>
<feature type="region of interest" description="Disordered" evidence="3">
    <location>
        <begin position="1"/>
        <end position="31"/>
    </location>
</feature>
<dbReference type="AlphaFoldDB" id="A0A939PEY8"/>
<proteinExistence type="predicted"/>
<name>A0A939PEY8_9ACTN</name>
<evidence type="ECO:0000256" key="2">
    <source>
        <dbReference type="PROSITE-ProRule" id="PRU00335"/>
    </source>
</evidence>
<feature type="compositionally biased region" description="Basic and acidic residues" evidence="3">
    <location>
        <begin position="16"/>
        <end position="31"/>
    </location>
</feature>
<dbReference type="Proteomes" id="UP000669179">
    <property type="component" value="Unassembled WGS sequence"/>
</dbReference>
<comment type="caution">
    <text evidence="5">The sequence shown here is derived from an EMBL/GenBank/DDBJ whole genome shotgun (WGS) entry which is preliminary data.</text>
</comment>
<dbReference type="InterPro" id="IPR001647">
    <property type="entry name" value="HTH_TetR"/>
</dbReference>
<dbReference type="Pfam" id="PF17920">
    <property type="entry name" value="TetR_C_16"/>
    <property type="match status" value="1"/>
</dbReference>
<dbReference type="InterPro" id="IPR009057">
    <property type="entry name" value="Homeodomain-like_sf"/>
</dbReference>
<dbReference type="SUPFAM" id="SSF48498">
    <property type="entry name" value="Tetracyclin repressor-like, C-terminal domain"/>
    <property type="match status" value="1"/>
</dbReference>
<feature type="domain" description="HTH tetR-type" evidence="4">
    <location>
        <begin position="30"/>
        <end position="90"/>
    </location>
</feature>